<dbReference type="SMART" id="SM00086">
    <property type="entry name" value="PAC"/>
    <property type="match status" value="2"/>
</dbReference>
<dbReference type="PANTHER" id="PTHR43156:SF14">
    <property type="entry name" value="PHOSPHOSERINE PHOSPHATASE RSBP"/>
    <property type="match status" value="1"/>
</dbReference>
<keyword evidence="2" id="KW-0812">Transmembrane</keyword>
<keyword evidence="2" id="KW-0472">Membrane</keyword>
<protein>
    <submittedName>
        <fullName evidence="5">Sigma-B regulation protein RsbU (Phosphoserine phosphatase)</fullName>
    </submittedName>
</protein>
<evidence type="ECO:0000259" key="3">
    <source>
        <dbReference type="PROSITE" id="PS50112"/>
    </source>
</evidence>
<dbReference type="RefSeq" id="WP_090718782.1">
    <property type="nucleotide sequence ID" value="NZ_CBCSKY010000071.1"/>
</dbReference>
<organism evidence="5 6">
    <name type="scientific">Paenibacillus typhae</name>
    <dbReference type="NCBI Taxonomy" id="1174501"/>
    <lineage>
        <taxon>Bacteria</taxon>
        <taxon>Bacillati</taxon>
        <taxon>Bacillota</taxon>
        <taxon>Bacilli</taxon>
        <taxon>Bacillales</taxon>
        <taxon>Paenibacillaceae</taxon>
        <taxon>Paenibacillus</taxon>
    </lineage>
</organism>
<dbReference type="InterPro" id="IPR036457">
    <property type="entry name" value="PPM-type-like_dom_sf"/>
</dbReference>
<proteinExistence type="predicted"/>
<evidence type="ECO:0000256" key="1">
    <source>
        <dbReference type="ARBA" id="ARBA00022801"/>
    </source>
</evidence>
<dbReference type="PROSITE" id="PS50113">
    <property type="entry name" value="PAC"/>
    <property type="match status" value="2"/>
</dbReference>
<dbReference type="PANTHER" id="PTHR43156">
    <property type="entry name" value="STAGE II SPORULATION PROTEIN E-RELATED"/>
    <property type="match status" value="1"/>
</dbReference>
<dbReference type="PROSITE" id="PS50112">
    <property type="entry name" value="PAS"/>
    <property type="match status" value="2"/>
</dbReference>
<dbReference type="InterPro" id="IPR001932">
    <property type="entry name" value="PPM-type_phosphatase-like_dom"/>
</dbReference>
<dbReference type="CDD" id="cd00130">
    <property type="entry name" value="PAS"/>
    <property type="match status" value="2"/>
</dbReference>
<accession>A0A1G9D4T1</accession>
<dbReference type="SUPFAM" id="SSF55785">
    <property type="entry name" value="PYP-like sensor domain (PAS domain)"/>
    <property type="match status" value="2"/>
</dbReference>
<dbReference type="InterPro" id="IPR035965">
    <property type="entry name" value="PAS-like_dom_sf"/>
</dbReference>
<dbReference type="GO" id="GO:0016791">
    <property type="term" value="F:phosphatase activity"/>
    <property type="evidence" value="ECO:0007669"/>
    <property type="project" value="TreeGrafter"/>
</dbReference>
<reference evidence="6" key="1">
    <citation type="submission" date="2016-10" db="EMBL/GenBank/DDBJ databases">
        <authorList>
            <person name="Varghese N."/>
            <person name="Submissions S."/>
        </authorList>
    </citation>
    <scope>NUCLEOTIDE SEQUENCE [LARGE SCALE GENOMIC DNA]</scope>
    <source>
        <strain evidence="6">CGMCC 1.11012</strain>
    </source>
</reference>
<dbReference type="SUPFAM" id="SSF81606">
    <property type="entry name" value="PP2C-like"/>
    <property type="match status" value="1"/>
</dbReference>
<keyword evidence="2" id="KW-1133">Transmembrane helix</keyword>
<dbReference type="AlphaFoldDB" id="A0A1G9D4T1"/>
<dbReference type="Gene3D" id="3.30.450.20">
    <property type="entry name" value="PAS domain"/>
    <property type="match status" value="2"/>
</dbReference>
<dbReference type="Pfam" id="PF08447">
    <property type="entry name" value="PAS_3"/>
    <property type="match status" value="2"/>
</dbReference>
<sequence>MNNTSLNILGKWHQRYRFQLILLILLLLDCYNLIFVDKKFAYEFVVDLFTQCVILLPLYIMHRQEIDNTRKLQESEQRYKSLFLYNNAGIYVVNLDGSLNTASPNLLELLGYTEAEIQNTLFSSLFRPEDRRLVQQTFADIIRGSLRSTSRKLQMRRKDGEYLTFDLSSVPLKADGEIKGVIGFAKDITEFERMQRRLADAQTQLNNIFGSIDIILWSYDADENKLLTISPACEKIFGYSPEEYYEYPGLWAAQIYDGDKALVNNRISAASKKIPVDTSLEYRVIHSSGEMRWVESRLFSSYDERNRKTTVNGVVLDITHKKLVEKNIQTDLDLAREVQKSVLSPPIYTPAFSIDARYIPSKSLGGDMYAWYRIEEHRYGILIMDVMGHGVSSALICMSTRSLLRGIIQANLSPEEVITELNNHMNKLFKGAVPAANFYFTAIYLLVDLKNRTIEYINAGHPSGILMDGNGKISELKSSCLPIGLIPVLKAEKQTILFKGPVRLLLYTDGLIESPGRLLKKQLDLLSEVMRETKDKPISMVMDTVLASGKADKQIELDDVCLICLEIQ</sequence>
<dbReference type="STRING" id="1174501.SAMN05216192_14637"/>
<dbReference type="InterPro" id="IPR000014">
    <property type="entry name" value="PAS"/>
</dbReference>
<dbReference type="InterPro" id="IPR001610">
    <property type="entry name" value="PAC"/>
</dbReference>
<dbReference type="OrthoDB" id="9763484at2"/>
<dbReference type="SMART" id="SM00331">
    <property type="entry name" value="PP2C_SIG"/>
    <property type="match status" value="1"/>
</dbReference>
<evidence type="ECO:0000259" key="4">
    <source>
        <dbReference type="PROSITE" id="PS50113"/>
    </source>
</evidence>
<dbReference type="InterPro" id="IPR013655">
    <property type="entry name" value="PAS_fold_3"/>
</dbReference>
<dbReference type="NCBIfam" id="TIGR00229">
    <property type="entry name" value="sensory_box"/>
    <property type="match status" value="2"/>
</dbReference>
<evidence type="ECO:0000256" key="2">
    <source>
        <dbReference type="SAM" id="Phobius"/>
    </source>
</evidence>
<dbReference type="EMBL" id="FNDX01000046">
    <property type="protein sequence ID" value="SDK58704.1"/>
    <property type="molecule type" value="Genomic_DNA"/>
</dbReference>
<evidence type="ECO:0000313" key="6">
    <source>
        <dbReference type="Proteomes" id="UP000199050"/>
    </source>
</evidence>
<evidence type="ECO:0000313" key="5">
    <source>
        <dbReference type="EMBL" id="SDK58704.1"/>
    </source>
</evidence>
<dbReference type="Pfam" id="PF07228">
    <property type="entry name" value="SpoIIE"/>
    <property type="match status" value="1"/>
</dbReference>
<dbReference type="SMART" id="SM00091">
    <property type="entry name" value="PAS"/>
    <property type="match status" value="2"/>
</dbReference>
<feature type="transmembrane region" description="Helical" evidence="2">
    <location>
        <begin position="40"/>
        <end position="61"/>
    </location>
</feature>
<feature type="domain" description="PAS" evidence="3">
    <location>
        <begin position="201"/>
        <end position="243"/>
    </location>
</feature>
<dbReference type="Gene3D" id="3.60.40.10">
    <property type="entry name" value="PPM-type phosphatase domain"/>
    <property type="match status" value="1"/>
</dbReference>
<name>A0A1G9D4T1_9BACL</name>
<feature type="domain" description="PAC" evidence="4">
    <location>
        <begin position="278"/>
        <end position="330"/>
    </location>
</feature>
<dbReference type="InterPro" id="IPR000700">
    <property type="entry name" value="PAS-assoc_C"/>
</dbReference>
<keyword evidence="6" id="KW-1185">Reference proteome</keyword>
<feature type="domain" description="PAS" evidence="3">
    <location>
        <begin position="75"/>
        <end position="145"/>
    </location>
</feature>
<gene>
    <name evidence="5" type="ORF">SAMN05216192_14637</name>
</gene>
<dbReference type="Proteomes" id="UP000199050">
    <property type="component" value="Unassembled WGS sequence"/>
</dbReference>
<dbReference type="InterPro" id="IPR052016">
    <property type="entry name" value="Bact_Sigma-Reg"/>
</dbReference>
<feature type="domain" description="PAC" evidence="4">
    <location>
        <begin position="149"/>
        <end position="200"/>
    </location>
</feature>
<keyword evidence="1" id="KW-0378">Hydrolase</keyword>
<feature type="transmembrane region" description="Helical" evidence="2">
    <location>
        <begin position="16"/>
        <end position="34"/>
    </location>
</feature>